<evidence type="ECO:0000256" key="2">
    <source>
        <dbReference type="SAM" id="Coils"/>
    </source>
</evidence>
<keyword evidence="6" id="KW-1185">Reference proteome</keyword>
<dbReference type="SUPFAM" id="SSF111369">
    <property type="entry name" value="HlyD-like secretion proteins"/>
    <property type="match status" value="1"/>
</dbReference>
<dbReference type="PANTHER" id="PTHR30469:SF33">
    <property type="entry name" value="SLR1207 PROTEIN"/>
    <property type="match status" value="1"/>
</dbReference>
<accession>A0A928YSE1</accession>
<keyword evidence="2" id="KW-0175">Coiled coil</keyword>
<comment type="caution">
    <text evidence="5">The sequence shown here is derived from an EMBL/GenBank/DDBJ whole genome shotgun (WGS) entry which is preliminary data.</text>
</comment>
<organism evidence="5 6">
    <name type="scientific">Cellvibrio polysaccharolyticus</name>
    <dbReference type="NCBI Taxonomy" id="2082724"/>
    <lineage>
        <taxon>Bacteria</taxon>
        <taxon>Pseudomonadati</taxon>
        <taxon>Pseudomonadota</taxon>
        <taxon>Gammaproteobacteria</taxon>
        <taxon>Cellvibrionales</taxon>
        <taxon>Cellvibrionaceae</taxon>
        <taxon>Cellvibrio</taxon>
    </lineage>
</organism>
<feature type="coiled-coil region" evidence="2">
    <location>
        <begin position="100"/>
        <end position="127"/>
    </location>
</feature>
<dbReference type="Gene3D" id="2.40.50.100">
    <property type="match status" value="1"/>
</dbReference>
<evidence type="ECO:0000259" key="3">
    <source>
        <dbReference type="Pfam" id="PF25876"/>
    </source>
</evidence>
<dbReference type="GO" id="GO:0015562">
    <property type="term" value="F:efflux transmembrane transporter activity"/>
    <property type="evidence" value="ECO:0007669"/>
    <property type="project" value="TreeGrafter"/>
</dbReference>
<dbReference type="RefSeq" id="WP_193906175.1">
    <property type="nucleotide sequence ID" value="NZ_PRDL01000001.1"/>
</dbReference>
<dbReference type="GO" id="GO:1990281">
    <property type="term" value="C:efflux pump complex"/>
    <property type="evidence" value="ECO:0007669"/>
    <property type="project" value="TreeGrafter"/>
</dbReference>
<evidence type="ECO:0000259" key="4">
    <source>
        <dbReference type="Pfam" id="PF25917"/>
    </source>
</evidence>
<dbReference type="Gene3D" id="2.40.420.20">
    <property type="match status" value="1"/>
</dbReference>
<protein>
    <submittedName>
        <fullName evidence="5">Efflux RND transporter periplasmic adaptor subunit</fullName>
    </submittedName>
</protein>
<dbReference type="InterPro" id="IPR058625">
    <property type="entry name" value="MdtA-like_BSH"/>
</dbReference>
<dbReference type="Gene3D" id="2.40.30.170">
    <property type="match status" value="1"/>
</dbReference>
<dbReference type="InterPro" id="IPR006143">
    <property type="entry name" value="RND_pump_MFP"/>
</dbReference>
<dbReference type="InterPro" id="IPR058624">
    <property type="entry name" value="MdtA-like_HH"/>
</dbReference>
<dbReference type="Pfam" id="PF25876">
    <property type="entry name" value="HH_MFP_RND"/>
    <property type="match status" value="1"/>
</dbReference>
<feature type="domain" description="Multidrug resistance protein MdtA-like alpha-helical hairpin" evidence="3">
    <location>
        <begin position="100"/>
        <end position="140"/>
    </location>
</feature>
<feature type="domain" description="Multidrug resistance protein MdtA-like barrel-sandwich hybrid" evidence="4">
    <location>
        <begin position="60"/>
        <end position="199"/>
    </location>
</feature>
<dbReference type="EMBL" id="PRDL01000001">
    <property type="protein sequence ID" value="MBE8715662.1"/>
    <property type="molecule type" value="Genomic_DNA"/>
</dbReference>
<sequence>MKKIFGYLLLLIILLVFAGTAMFLYNKSKESPIVYEVETPELRTIVNKTVANGKVIPRKEVNVSSQVSGVVEEVYVVAGQTVDKGDLLAKITLVPNMIMLNNAESQVESAKINLQNSKAEYDRQRKLYDEKLISRAEYDRILLAYDLRRQEFNSAENNVLLLKEGATRRSEKVSNIIHATVDGMVLDVPNKEGAFIVESSTYGAGTPVAVLADMEDMIFEGLVDESEVGKIREGMELVLSVGALQNDSFTALLEYISPKGITDQGTIKFQIRASVTLNEQLFLRANYSANADIVLERREDVLTINEGNLLIENGGTFVEVQTAPQTFEKRAVTTGLSDGIHIEIVSGLGTGDQIKKR</sequence>
<dbReference type="Gene3D" id="1.10.287.470">
    <property type="entry name" value="Helix hairpin bin"/>
    <property type="match status" value="1"/>
</dbReference>
<evidence type="ECO:0000313" key="5">
    <source>
        <dbReference type="EMBL" id="MBE8715662.1"/>
    </source>
</evidence>
<proteinExistence type="inferred from homology"/>
<evidence type="ECO:0000256" key="1">
    <source>
        <dbReference type="ARBA" id="ARBA00009477"/>
    </source>
</evidence>
<comment type="similarity">
    <text evidence="1">Belongs to the membrane fusion protein (MFP) (TC 8.A.1) family.</text>
</comment>
<dbReference type="PANTHER" id="PTHR30469">
    <property type="entry name" value="MULTIDRUG RESISTANCE PROTEIN MDTA"/>
    <property type="match status" value="1"/>
</dbReference>
<name>A0A928YSE1_9GAMM</name>
<evidence type="ECO:0000313" key="6">
    <source>
        <dbReference type="Proteomes" id="UP000652567"/>
    </source>
</evidence>
<dbReference type="AlphaFoldDB" id="A0A928YSE1"/>
<reference evidence="5" key="1">
    <citation type="submission" date="2018-07" db="EMBL/GenBank/DDBJ databases">
        <title>Genome assembly of strain Ka43.</title>
        <authorList>
            <person name="Kukolya J."/>
            <person name="Nagy I."/>
            <person name="Horvath B."/>
            <person name="Toth A."/>
        </authorList>
    </citation>
    <scope>NUCLEOTIDE SEQUENCE</scope>
    <source>
        <strain evidence="5">KB43</strain>
    </source>
</reference>
<dbReference type="Pfam" id="PF25917">
    <property type="entry name" value="BSH_RND"/>
    <property type="match status" value="1"/>
</dbReference>
<dbReference type="NCBIfam" id="TIGR01730">
    <property type="entry name" value="RND_mfp"/>
    <property type="match status" value="1"/>
</dbReference>
<gene>
    <name evidence="5" type="ORF">C4F51_00485</name>
</gene>
<dbReference type="Proteomes" id="UP000652567">
    <property type="component" value="Unassembled WGS sequence"/>
</dbReference>